<organism evidence="2 3">
    <name type="scientific">Arenimonas composti TR7-09 = DSM 18010</name>
    <dbReference type="NCBI Taxonomy" id="1121013"/>
    <lineage>
        <taxon>Bacteria</taxon>
        <taxon>Pseudomonadati</taxon>
        <taxon>Pseudomonadota</taxon>
        <taxon>Gammaproteobacteria</taxon>
        <taxon>Lysobacterales</taxon>
        <taxon>Lysobacteraceae</taxon>
        <taxon>Arenimonas</taxon>
    </lineage>
</organism>
<reference evidence="2 3" key="1">
    <citation type="submission" date="2013-09" db="EMBL/GenBank/DDBJ databases">
        <title>Genome sequencing of Arenimonas composti.</title>
        <authorList>
            <person name="Chen F."/>
            <person name="Wang G."/>
        </authorList>
    </citation>
    <scope>NUCLEOTIDE SEQUENCE [LARGE SCALE GENOMIC DNA]</scope>
    <source>
        <strain evidence="2 3">TR7-09</strain>
    </source>
</reference>
<evidence type="ECO:0000313" key="2">
    <source>
        <dbReference type="EMBL" id="KFN49500.1"/>
    </source>
</evidence>
<evidence type="ECO:0000256" key="1">
    <source>
        <dbReference type="SAM" id="MobiDB-lite"/>
    </source>
</evidence>
<accession>A0A091BYS5</accession>
<feature type="compositionally biased region" description="Basic residues" evidence="1">
    <location>
        <begin position="123"/>
        <end position="135"/>
    </location>
</feature>
<feature type="region of interest" description="Disordered" evidence="1">
    <location>
        <begin position="116"/>
        <end position="135"/>
    </location>
</feature>
<proteinExistence type="predicted"/>
<dbReference type="Proteomes" id="UP000029391">
    <property type="component" value="Unassembled WGS sequence"/>
</dbReference>
<name>A0A091BYS5_9GAMM</name>
<dbReference type="STRING" id="1121013.GCA_000426365_00914"/>
<dbReference type="eggNOG" id="COG2801">
    <property type="taxonomic scope" value="Bacteria"/>
</dbReference>
<protein>
    <submittedName>
        <fullName evidence="2">Uncharacterized protein</fullName>
    </submittedName>
</protein>
<sequence>MTAREERQRLVTLIEEAHTGGARLAVACREAGVTLRTLQRWRDPEAGIRADGRPDAVHPKPVNALSEQERADIVEVANTPQYAALPPAQIVPRLADAGRYLASESSFHRVHVRLDKPTTAAGPRHRRTVASRPRM</sequence>
<dbReference type="EMBL" id="AWXU01000035">
    <property type="protein sequence ID" value="KFN49500.1"/>
    <property type="molecule type" value="Genomic_DNA"/>
</dbReference>
<keyword evidence="3" id="KW-1185">Reference proteome</keyword>
<evidence type="ECO:0000313" key="3">
    <source>
        <dbReference type="Proteomes" id="UP000029391"/>
    </source>
</evidence>
<gene>
    <name evidence="2" type="ORF">P873_11040</name>
</gene>
<comment type="caution">
    <text evidence="2">The sequence shown here is derived from an EMBL/GenBank/DDBJ whole genome shotgun (WGS) entry which is preliminary data.</text>
</comment>
<dbReference type="AlphaFoldDB" id="A0A091BYS5"/>